<dbReference type="GO" id="GO:0034599">
    <property type="term" value="P:cellular response to oxidative stress"/>
    <property type="evidence" value="ECO:0007669"/>
    <property type="project" value="TreeGrafter"/>
</dbReference>
<organism evidence="2 3">
    <name type="scientific">Rubroshorea leprosula</name>
    <dbReference type="NCBI Taxonomy" id="152421"/>
    <lineage>
        <taxon>Eukaryota</taxon>
        <taxon>Viridiplantae</taxon>
        <taxon>Streptophyta</taxon>
        <taxon>Embryophyta</taxon>
        <taxon>Tracheophyta</taxon>
        <taxon>Spermatophyta</taxon>
        <taxon>Magnoliopsida</taxon>
        <taxon>eudicotyledons</taxon>
        <taxon>Gunneridae</taxon>
        <taxon>Pentapetalae</taxon>
        <taxon>rosids</taxon>
        <taxon>malvids</taxon>
        <taxon>Malvales</taxon>
        <taxon>Dipterocarpaceae</taxon>
        <taxon>Rubroshorea</taxon>
    </lineage>
</organism>
<protein>
    <recommendedName>
        <fullName evidence="1">Glutaredoxin domain-containing protein</fullName>
    </recommendedName>
</protein>
<dbReference type="PRINTS" id="PR00160">
    <property type="entry name" value="GLUTAREDOXIN"/>
</dbReference>
<dbReference type="PANTHER" id="PTHR45694">
    <property type="entry name" value="GLUTAREDOXIN 2"/>
    <property type="match status" value="1"/>
</dbReference>
<gene>
    <name evidence="2" type="ORF">SLEP1_g726</name>
</gene>
<dbReference type="GO" id="GO:0015038">
    <property type="term" value="F:glutathione disulfide oxidoreductase activity"/>
    <property type="evidence" value="ECO:0007669"/>
    <property type="project" value="TreeGrafter"/>
</dbReference>
<dbReference type="SUPFAM" id="SSF52833">
    <property type="entry name" value="Thioredoxin-like"/>
    <property type="match status" value="1"/>
</dbReference>
<feature type="domain" description="Glutaredoxin" evidence="1">
    <location>
        <begin position="7"/>
        <end position="32"/>
    </location>
</feature>
<keyword evidence="3" id="KW-1185">Reference proteome</keyword>
<dbReference type="InterPro" id="IPR014025">
    <property type="entry name" value="Glutaredoxin_subgr"/>
</dbReference>
<sequence length="47" mass="5015">MASAQGPQLQKILERLTGQHTVPNVFIGGKHIGGCTGIHAFSLSHYI</sequence>
<evidence type="ECO:0000313" key="2">
    <source>
        <dbReference type="EMBL" id="GKU86164.1"/>
    </source>
</evidence>
<dbReference type="Pfam" id="PF00462">
    <property type="entry name" value="Glutaredoxin"/>
    <property type="match status" value="1"/>
</dbReference>
<accession>A0AAV5HJT0</accession>
<dbReference type="InterPro" id="IPR036249">
    <property type="entry name" value="Thioredoxin-like_sf"/>
</dbReference>
<dbReference type="InterPro" id="IPR002109">
    <property type="entry name" value="Glutaredoxin"/>
</dbReference>
<dbReference type="PANTHER" id="PTHR45694:SF18">
    <property type="entry name" value="GLUTAREDOXIN-1-RELATED"/>
    <property type="match status" value="1"/>
</dbReference>
<comment type="caution">
    <text evidence="2">The sequence shown here is derived from an EMBL/GenBank/DDBJ whole genome shotgun (WGS) entry which is preliminary data.</text>
</comment>
<dbReference type="EMBL" id="BPVZ01000001">
    <property type="protein sequence ID" value="GKU86164.1"/>
    <property type="molecule type" value="Genomic_DNA"/>
</dbReference>
<proteinExistence type="predicted"/>
<dbReference type="Gene3D" id="3.40.30.10">
    <property type="entry name" value="Glutaredoxin"/>
    <property type="match status" value="1"/>
</dbReference>
<name>A0AAV5HJT0_9ROSI</name>
<dbReference type="GO" id="GO:0005737">
    <property type="term" value="C:cytoplasm"/>
    <property type="evidence" value="ECO:0007669"/>
    <property type="project" value="TreeGrafter"/>
</dbReference>
<evidence type="ECO:0000259" key="1">
    <source>
        <dbReference type="Pfam" id="PF00462"/>
    </source>
</evidence>
<dbReference type="AlphaFoldDB" id="A0AAV5HJT0"/>
<reference evidence="2 3" key="1">
    <citation type="journal article" date="2021" name="Commun. Biol.">
        <title>The genome of Shorea leprosula (Dipterocarpaceae) highlights the ecological relevance of drought in aseasonal tropical rainforests.</title>
        <authorList>
            <person name="Ng K.K.S."/>
            <person name="Kobayashi M.J."/>
            <person name="Fawcett J.A."/>
            <person name="Hatakeyama M."/>
            <person name="Paape T."/>
            <person name="Ng C.H."/>
            <person name="Ang C.C."/>
            <person name="Tnah L.H."/>
            <person name="Lee C.T."/>
            <person name="Nishiyama T."/>
            <person name="Sese J."/>
            <person name="O'Brien M.J."/>
            <person name="Copetti D."/>
            <person name="Mohd Noor M.I."/>
            <person name="Ong R.C."/>
            <person name="Putra M."/>
            <person name="Sireger I.Z."/>
            <person name="Indrioko S."/>
            <person name="Kosugi Y."/>
            <person name="Izuno A."/>
            <person name="Isagi Y."/>
            <person name="Lee S.L."/>
            <person name="Shimizu K.K."/>
        </authorList>
    </citation>
    <scope>NUCLEOTIDE SEQUENCE [LARGE SCALE GENOMIC DNA]</scope>
    <source>
        <strain evidence="2">214</strain>
    </source>
</reference>
<evidence type="ECO:0000313" key="3">
    <source>
        <dbReference type="Proteomes" id="UP001054252"/>
    </source>
</evidence>
<dbReference type="PROSITE" id="PS51354">
    <property type="entry name" value="GLUTAREDOXIN_2"/>
    <property type="match status" value="1"/>
</dbReference>
<dbReference type="Proteomes" id="UP001054252">
    <property type="component" value="Unassembled WGS sequence"/>
</dbReference>